<dbReference type="RefSeq" id="WP_074751594.1">
    <property type="nucleotide sequence ID" value="NZ_FOTJ01000012.1"/>
</dbReference>
<dbReference type="CDD" id="cd11541">
    <property type="entry name" value="NTP-PPase_u4"/>
    <property type="match status" value="1"/>
</dbReference>
<name>A0A1I4I1Z4_9LACT</name>
<dbReference type="PIRSF" id="PIRSF006639">
    <property type="entry name" value="UCP006639_pph"/>
    <property type="match status" value="1"/>
</dbReference>
<dbReference type="EMBL" id="FOTJ01000012">
    <property type="protein sequence ID" value="SFL48472.1"/>
    <property type="molecule type" value="Genomic_DNA"/>
</dbReference>
<dbReference type="InterPro" id="IPR011379">
    <property type="entry name" value="MazG-related_GP37"/>
</dbReference>
<dbReference type="InterPro" id="IPR004518">
    <property type="entry name" value="MazG-like_dom"/>
</dbReference>
<dbReference type="Gene3D" id="1.10.287.1080">
    <property type="entry name" value="MazG-like"/>
    <property type="match status" value="1"/>
</dbReference>
<protein>
    <submittedName>
        <fullName evidence="2">NTP pyrophosphatase, house-cleaning of non-canonical NTPs</fullName>
    </submittedName>
</protein>
<organism evidence="2 3">
    <name type="scientific">Lactococcus garvieae</name>
    <dbReference type="NCBI Taxonomy" id="1363"/>
    <lineage>
        <taxon>Bacteria</taxon>
        <taxon>Bacillati</taxon>
        <taxon>Bacillota</taxon>
        <taxon>Bacilli</taxon>
        <taxon>Lactobacillales</taxon>
        <taxon>Streptococcaceae</taxon>
        <taxon>Lactococcus</taxon>
    </lineage>
</organism>
<dbReference type="SUPFAM" id="SSF101386">
    <property type="entry name" value="all-alpha NTP pyrophosphatases"/>
    <property type="match status" value="1"/>
</dbReference>
<dbReference type="Proteomes" id="UP000181969">
    <property type="component" value="Unassembled WGS sequence"/>
</dbReference>
<gene>
    <name evidence="2" type="ORF">SAMN05216438_11241</name>
</gene>
<evidence type="ECO:0000313" key="2">
    <source>
        <dbReference type="EMBL" id="SFL48472.1"/>
    </source>
</evidence>
<reference evidence="2 3" key="1">
    <citation type="submission" date="2016-10" db="EMBL/GenBank/DDBJ databases">
        <authorList>
            <person name="de Groot N.N."/>
        </authorList>
    </citation>
    <scope>NUCLEOTIDE SEQUENCE [LARGE SCALE GENOMIC DNA]</scope>
    <source>
        <strain evidence="2 3">M79</strain>
    </source>
</reference>
<feature type="domain" description="NTP pyrophosphohydrolase MazG-like" evidence="1">
    <location>
        <begin position="34"/>
        <end position="103"/>
    </location>
</feature>
<sequence length="115" mass="12854">MELKDYQKEIIKFDVNGPLADIEQVNFAFLDKVLGLAGESGEVADKIKKIIRDQDGIIKDDDKNALGKELGDVLWHVATCARYLGLDLEQVAQANLNKLESRQLRGKIAGSRDER</sequence>
<dbReference type="Pfam" id="PF03819">
    <property type="entry name" value="MazG"/>
    <property type="match status" value="1"/>
</dbReference>
<evidence type="ECO:0000313" key="3">
    <source>
        <dbReference type="Proteomes" id="UP000181969"/>
    </source>
</evidence>
<accession>A0A1I4I1Z4</accession>
<proteinExistence type="predicted"/>
<dbReference type="OrthoDB" id="350573at2"/>
<evidence type="ECO:0000259" key="1">
    <source>
        <dbReference type="Pfam" id="PF03819"/>
    </source>
</evidence>
<dbReference type="AlphaFoldDB" id="A0A1I4I1Z4"/>